<reference evidence="3 4" key="1">
    <citation type="submission" date="2016-10" db="EMBL/GenBank/DDBJ databases">
        <authorList>
            <person name="Varghese N."/>
            <person name="Submissions S."/>
        </authorList>
    </citation>
    <scope>NUCLEOTIDE SEQUENCE [LARGE SCALE GENOMIC DNA]</scope>
    <source>
        <strain evidence="3 4">S7-754</strain>
    </source>
</reference>
<dbReference type="Proteomes" id="UP000436801">
    <property type="component" value="Unassembled WGS sequence"/>
</dbReference>
<accession>A0A1G7IE91</accession>
<evidence type="ECO:0008006" key="6">
    <source>
        <dbReference type="Google" id="ProtNLM"/>
    </source>
</evidence>
<keyword evidence="1" id="KW-0732">Signal</keyword>
<evidence type="ECO:0000313" key="3">
    <source>
        <dbReference type="EMBL" id="SDF10814.1"/>
    </source>
</evidence>
<keyword evidence="4" id="KW-1185">Reference proteome</keyword>
<dbReference type="EMBL" id="WSUT01000005">
    <property type="protein sequence ID" value="MWC44293.1"/>
    <property type="molecule type" value="Genomic_DNA"/>
</dbReference>
<dbReference type="AlphaFoldDB" id="A0A1G7IE91"/>
<evidence type="ECO:0000256" key="1">
    <source>
        <dbReference type="SAM" id="SignalP"/>
    </source>
</evidence>
<feature type="signal peptide" evidence="1">
    <location>
        <begin position="1"/>
        <end position="19"/>
    </location>
</feature>
<gene>
    <name evidence="2" type="ORF">GQR91_11615</name>
    <name evidence="3" type="ORF">SAMN05216557_102208</name>
</gene>
<sequence length="146" mass="15396">MFRPLLIAALVASPLPAFAQTQAAAADQQAETGQPPKRVRSVTLTGDQKCPQSTADEVVVCGRDDEPFRIPKGLRDDRPIAAQNQSWVNRAAVADRIGRTAAGLPDTCSPVGSGGQTGCSLTWNREFAAQRRADAAAERAVPGGEE</sequence>
<dbReference type="Proteomes" id="UP000323502">
    <property type="component" value="Unassembled WGS sequence"/>
</dbReference>
<dbReference type="OrthoDB" id="7570448at2"/>
<name>A0A1G7IE91_9SPHN</name>
<dbReference type="RefSeq" id="WP_149681645.1">
    <property type="nucleotide sequence ID" value="NZ_FNBI01000002.1"/>
</dbReference>
<evidence type="ECO:0000313" key="5">
    <source>
        <dbReference type="Proteomes" id="UP000436801"/>
    </source>
</evidence>
<evidence type="ECO:0000313" key="2">
    <source>
        <dbReference type="EMBL" id="MWC44293.1"/>
    </source>
</evidence>
<organism evidence="3 4">
    <name type="scientific">Sphingomonas carotinifaciens</name>
    <dbReference type="NCBI Taxonomy" id="1166323"/>
    <lineage>
        <taxon>Bacteria</taxon>
        <taxon>Pseudomonadati</taxon>
        <taxon>Pseudomonadota</taxon>
        <taxon>Alphaproteobacteria</taxon>
        <taxon>Sphingomonadales</taxon>
        <taxon>Sphingomonadaceae</taxon>
        <taxon>Sphingomonas</taxon>
    </lineage>
</organism>
<protein>
    <recommendedName>
        <fullName evidence="6">Secreted protein</fullName>
    </recommendedName>
</protein>
<dbReference type="EMBL" id="FNBI01000002">
    <property type="protein sequence ID" value="SDF10814.1"/>
    <property type="molecule type" value="Genomic_DNA"/>
</dbReference>
<reference evidence="2 5" key="2">
    <citation type="submission" date="2019-12" db="EMBL/GenBank/DDBJ databases">
        <authorList>
            <person name="Zheng J."/>
        </authorList>
    </citation>
    <scope>NUCLEOTIDE SEQUENCE [LARGE SCALE GENOMIC DNA]</scope>
    <source>
        <strain evidence="2 5">DSM 27347</strain>
    </source>
</reference>
<feature type="chain" id="PRO_5036019115" description="Secreted protein" evidence="1">
    <location>
        <begin position="20"/>
        <end position="146"/>
    </location>
</feature>
<evidence type="ECO:0000313" key="4">
    <source>
        <dbReference type="Proteomes" id="UP000323502"/>
    </source>
</evidence>
<proteinExistence type="predicted"/>